<dbReference type="EMBL" id="MBFS01000446">
    <property type="protein sequence ID" value="PVV02479.1"/>
    <property type="molecule type" value="Genomic_DNA"/>
</dbReference>
<dbReference type="InterPro" id="IPR006195">
    <property type="entry name" value="aa-tRNA-synth_II"/>
</dbReference>
<evidence type="ECO:0000259" key="15">
    <source>
        <dbReference type="PROSITE" id="PS50862"/>
    </source>
</evidence>
<comment type="catalytic activity">
    <reaction evidence="12">
        <text>tRNA(Phe) + L-phenylalanine + ATP = L-phenylalanyl-tRNA(Phe) + AMP + diphosphate + H(+)</text>
        <dbReference type="Rhea" id="RHEA:19413"/>
        <dbReference type="Rhea" id="RHEA-COMP:9668"/>
        <dbReference type="Rhea" id="RHEA-COMP:9699"/>
        <dbReference type="ChEBI" id="CHEBI:15378"/>
        <dbReference type="ChEBI" id="CHEBI:30616"/>
        <dbReference type="ChEBI" id="CHEBI:33019"/>
        <dbReference type="ChEBI" id="CHEBI:58095"/>
        <dbReference type="ChEBI" id="CHEBI:78442"/>
        <dbReference type="ChEBI" id="CHEBI:78531"/>
        <dbReference type="ChEBI" id="CHEBI:456215"/>
        <dbReference type="EC" id="6.1.1.20"/>
    </reaction>
</comment>
<keyword evidence="4" id="KW-0436">Ligase</keyword>
<comment type="caution">
    <text evidence="17">The sequence shown here is derived from an EMBL/GenBank/DDBJ whole genome shotgun (WGS) entry which is preliminary data.</text>
</comment>
<dbReference type="FunFam" id="3.30.70.380:FF:000002">
    <property type="entry name" value="phenylalanine--tRNA ligase, mitochondrial"/>
    <property type="match status" value="1"/>
</dbReference>
<dbReference type="Proteomes" id="UP000245609">
    <property type="component" value="Unassembled WGS sequence"/>
</dbReference>
<dbReference type="SMART" id="SM00896">
    <property type="entry name" value="FDX-ACB"/>
    <property type="match status" value="1"/>
</dbReference>
<dbReference type="GO" id="GO:0005759">
    <property type="term" value="C:mitochondrial matrix"/>
    <property type="evidence" value="ECO:0007669"/>
    <property type="project" value="UniProtKB-SubCell"/>
</dbReference>
<evidence type="ECO:0000256" key="9">
    <source>
        <dbReference type="ARBA" id="ARBA00023128"/>
    </source>
</evidence>
<feature type="domain" description="FDX-ACB" evidence="16">
    <location>
        <begin position="395"/>
        <end position="491"/>
    </location>
</feature>
<dbReference type="NCBIfam" id="TIGR00469">
    <property type="entry name" value="pheS_mito"/>
    <property type="match status" value="1"/>
</dbReference>
<dbReference type="PANTHER" id="PTHR11538">
    <property type="entry name" value="PHENYLALANYL-TRNA SYNTHETASE"/>
    <property type="match status" value="1"/>
</dbReference>
<dbReference type="InterPro" id="IPR002319">
    <property type="entry name" value="Phenylalanyl-tRNA_Synthase"/>
</dbReference>
<evidence type="ECO:0000256" key="2">
    <source>
        <dbReference type="ARBA" id="ARBA00008226"/>
    </source>
</evidence>
<dbReference type="Gene3D" id="3.30.930.10">
    <property type="entry name" value="Bira Bifunctional Protein, Domain 2"/>
    <property type="match status" value="1"/>
</dbReference>
<dbReference type="Pfam" id="PF01409">
    <property type="entry name" value="tRNA-synt_2d"/>
    <property type="match status" value="2"/>
</dbReference>
<dbReference type="InterPro" id="IPR004530">
    <property type="entry name" value="Phe-tRNA-synth_IIc_mito"/>
</dbReference>
<dbReference type="STRING" id="133381.A0A2T9ZD13"/>
<dbReference type="OrthoDB" id="4457at2759"/>
<dbReference type="Gene3D" id="3.30.70.380">
    <property type="entry name" value="Ferrodoxin-fold anticodon-binding domain"/>
    <property type="match status" value="1"/>
</dbReference>
<gene>
    <name evidence="17" type="ORF">BB560_003067</name>
</gene>
<evidence type="ECO:0000313" key="18">
    <source>
        <dbReference type="Proteomes" id="UP000245609"/>
    </source>
</evidence>
<reference evidence="17 18" key="1">
    <citation type="journal article" date="2018" name="MBio">
        <title>Comparative Genomics Reveals the Core Gene Toolbox for the Fungus-Insect Symbiosis.</title>
        <authorList>
            <person name="Wang Y."/>
            <person name="Stata M."/>
            <person name="Wang W."/>
            <person name="Stajich J.E."/>
            <person name="White M.M."/>
            <person name="Moncalvo J.M."/>
        </authorList>
    </citation>
    <scope>NUCLEOTIDE SEQUENCE [LARGE SCALE GENOMIC DNA]</scope>
    <source>
        <strain evidence="17 18">SC-DP-2</strain>
    </source>
</reference>
<protein>
    <recommendedName>
        <fullName evidence="14">Phenylalanine--tRNA ligase, mitochondrial</fullName>
        <ecNumber evidence="3">6.1.1.20</ecNumber>
    </recommendedName>
    <alternativeName>
        <fullName evidence="11">Phenylalanyl-tRNA synthetase</fullName>
    </alternativeName>
</protein>
<evidence type="ECO:0000256" key="3">
    <source>
        <dbReference type="ARBA" id="ARBA00012814"/>
    </source>
</evidence>
<dbReference type="EC" id="6.1.1.20" evidence="3"/>
<organism evidence="17 18">
    <name type="scientific">Smittium megazygosporum</name>
    <dbReference type="NCBI Taxonomy" id="133381"/>
    <lineage>
        <taxon>Eukaryota</taxon>
        <taxon>Fungi</taxon>
        <taxon>Fungi incertae sedis</taxon>
        <taxon>Zoopagomycota</taxon>
        <taxon>Kickxellomycotina</taxon>
        <taxon>Harpellomycetes</taxon>
        <taxon>Harpellales</taxon>
        <taxon>Legeriomycetaceae</taxon>
        <taxon>Smittium</taxon>
    </lineage>
</organism>
<keyword evidence="18" id="KW-1185">Reference proteome</keyword>
<evidence type="ECO:0000256" key="6">
    <source>
        <dbReference type="ARBA" id="ARBA00022840"/>
    </source>
</evidence>
<evidence type="ECO:0000256" key="5">
    <source>
        <dbReference type="ARBA" id="ARBA00022741"/>
    </source>
</evidence>
<evidence type="ECO:0000256" key="13">
    <source>
        <dbReference type="ARBA" id="ARBA00057761"/>
    </source>
</evidence>
<evidence type="ECO:0000313" key="17">
    <source>
        <dbReference type="EMBL" id="PVV02479.1"/>
    </source>
</evidence>
<keyword evidence="8" id="KW-0809">Transit peptide</keyword>
<proteinExistence type="inferred from homology"/>
<keyword evidence="5" id="KW-0547">Nucleotide-binding</keyword>
<evidence type="ECO:0000256" key="14">
    <source>
        <dbReference type="ARBA" id="ARBA00073229"/>
    </source>
</evidence>
<dbReference type="InterPro" id="IPR045864">
    <property type="entry name" value="aa-tRNA-synth_II/BPL/LPL"/>
</dbReference>
<name>A0A2T9ZD13_9FUNG</name>
<dbReference type="SUPFAM" id="SSF55681">
    <property type="entry name" value="Class II aaRS and biotin synthetases"/>
    <property type="match status" value="1"/>
</dbReference>
<dbReference type="InterPro" id="IPR005121">
    <property type="entry name" value="Fdx_antiC-bd"/>
</dbReference>
<comment type="similarity">
    <text evidence="2">Belongs to the class-II aminoacyl-tRNA synthetase family.</text>
</comment>
<keyword evidence="6" id="KW-0067">ATP-binding</keyword>
<comment type="function">
    <text evidence="13">Is responsible for the charging of tRNA(Phe) with phenylalanine in mitochondrial translation.</text>
</comment>
<dbReference type="GO" id="GO:0004826">
    <property type="term" value="F:phenylalanine-tRNA ligase activity"/>
    <property type="evidence" value="ECO:0007669"/>
    <property type="project" value="UniProtKB-EC"/>
</dbReference>
<keyword evidence="10" id="KW-0030">Aminoacyl-tRNA synthetase</keyword>
<evidence type="ECO:0000256" key="7">
    <source>
        <dbReference type="ARBA" id="ARBA00022917"/>
    </source>
</evidence>
<dbReference type="SUPFAM" id="SSF54991">
    <property type="entry name" value="Anticodon-binding domain of PheRS"/>
    <property type="match status" value="1"/>
</dbReference>
<evidence type="ECO:0000256" key="1">
    <source>
        <dbReference type="ARBA" id="ARBA00004305"/>
    </source>
</evidence>
<dbReference type="GO" id="GO:0005524">
    <property type="term" value="F:ATP binding"/>
    <property type="evidence" value="ECO:0007669"/>
    <property type="project" value="UniProtKB-KW"/>
</dbReference>
<dbReference type="FunFam" id="3.30.930.10:FF:000053">
    <property type="entry name" value="Phenylalanyl-tRNA synthetase mitochondrial"/>
    <property type="match status" value="1"/>
</dbReference>
<dbReference type="PANTHER" id="PTHR11538:SF41">
    <property type="entry name" value="PHENYLALANINE--TRNA LIGASE, MITOCHONDRIAL"/>
    <property type="match status" value="1"/>
</dbReference>
<dbReference type="GO" id="GO:0000049">
    <property type="term" value="F:tRNA binding"/>
    <property type="evidence" value="ECO:0007669"/>
    <property type="project" value="InterPro"/>
</dbReference>
<dbReference type="PROSITE" id="PS50862">
    <property type="entry name" value="AA_TRNA_LIGASE_II"/>
    <property type="match status" value="1"/>
</dbReference>
<keyword evidence="7" id="KW-0648">Protein biosynthesis</keyword>
<accession>A0A2T9ZD13</accession>
<comment type="subcellular location">
    <subcellularLocation>
        <location evidence="1">Mitochondrion matrix</location>
    </subcellularLocation>
</comment>
<keyword evidence="9" id="KW-0496">Mitochondrion</keyword>
<evidence type="ECO:0000256" key="10">
    <source>
        <dbReference type="ARBA" id="ARBA00023146"/>
    </source>
</evidence>
<dbReference type="PROSITE" id="PS51447">
    <property type="entry name" value="FDX_ACB"/>
    <property type="match status" value="1"/>
</dbReference>
<evidence type="ECO:0000256" key="12">
    <source>
        <dbReference type="ARBA" id="ARBA00049255"/>
    </source>
</evidence>
<feature type="domain" description="Aminoacyl-transfer RNA synthetases class-II family profile" evidence="15">
    <location>
        <begin position="81"/>
        <end position="385"/>
    </location>
</feature>
<dbReference type="Pfam" id="PF03147">
    <property type="entry name" value="FDX-ACB"/>
    <property type="match status" value="1"/>
</dbReference>
<dbReference type="InterPro" id="IPR036690">
    <property type="entry name" value="Fdx_antiC-bd_sf"/>
</dbReference>
<evidence type="ECO:0000259" key="16">
    <source>
        <dbReference type="PROSITE" id="PS51447"/>
    </source>
</evidence>
<dbReference type="GO" id="GO:0006432">
    <property type="term" value="P:phenylalanyl-tRNA aminoacylation"/>
    <property type="evidence" value="ECO:0007669"/>
    <property type="project" value="InterPro"/>
</dbReference>
<evidence type="ECO:0000256" key="8">
    <source>
        <dbReference type="ARBA" id="ARBA00022946"/>
    </source>
</evidence>
<evidence type="ECO:0000256" key="11">
    <source>
        <dbReference type="ARBA" id="ARBA00031194"/>
    </source>
</evidence>
<evidence type="ECO:0000256" key="4">
    <source>
        <dbReference type="ARBA" id="ARBA00022598"/>
    </source>
</evidence>
<sequence>MLATFSKHSTKRLYPSRITGFYYAKKSFILQSPFSTAKTPPSIRVLNKEYRADEWTNISPSISSKLDAHTLSIPAHPTNILKQLVFSLFPTFAHYDSLSPIVSTYDNFDSLLIHKDHPSRAKSDSYYINKETLLRTHTSAHQVQLLKAGSEKNTSLLSQNKNKNLDLASGNINKRFLLAADVYRRDEIDASHYPIFHQVEAVSTFSTKNLVDEIDADTKARIDNTNKLARSLNLNLNLASTSDDLSSISKENPIQSYHDEESVILLSNHMKSTMNNLVSFILSQVPSTSNSSADAQSPLPVRWIDASFPFTSPSWEMEVWWNNQWLEICGCGIMKQDLLINSEMGDSIGWAFGFGLDRLAMILFGIPDIRLLWSNDERFISQFTPGKITQFSAFSKFSPCYKDISFWLPPESNEFSFHENDLSDLIREIAGNLVQDVKLVDSFTHPKTNLKSLCYRINYCSMDRNVTNEEINSLQNQLREKVVEKFGVALR</sequence>
<dbReference type="AlphaFoldDB" id="A0A2T9ZD13"/>